<name>A0A8J2Y5Z4_9PROT</name>
<dbReference type="InterPro" id="IPR036680">
    <property type="entry name" value="SPOR-like_sf"/>
</dbReference>
<sequence length="361" mass="38564">MFAMIAKAVSVSNFLRILSMAIIILALAACAGGKKKDAPGSIVVPPAAQANPHKKIGNPYKVAGIWYYPSEDPGYDRTGIASWYGPKFHGRKTANGEIFDMNRLTAAHPTLPLPSIVQVTNVKNGNTINVRLNDRGPFAHGRLIDMSREAAIALGFKDDGLAEVRVRYLGPASLDQAITALGQPESYADGTYAMPTEAVLTAANDLDTVHTRIASGPEIKSTEAISNAGQIDSEALEAVRTSVRATERQVREEVVSGSGSYFEEEPVSLPDFNEVLDVVGGDPASDVWVVQIGAFSSRHNAEQAASRFGRTIPVHREDIVTSTGMPLTLVRLGPYLSQSDAETALKVARHSGFGDARIVAP</sequence>
<dbReference type="GO" id="GO:0000270">
    <property type="term" value="P:peptidoglycan metabolic process"/>
    <property type="evidence" value="ECO:0007669"/>
    <property type="project" value="UniProtKB-UniRule"/>
</dbReference>
<gene>
    <name evidence="4" type="primary">rlpA</name>
    <name evidence="7" type="ORF">GCM10011342_10530</name>
</gene>
<feature type="domain" description="SPOR" evidence="6">
    <location>
        <begin position="282"/>
        <end position="361"/>
    </location>
</feature>
<dbReference type="InterPro" id="IPR036908">
    <property type="entry name" value="RlpA-like_sf"/>
</dbReference>
<comment type="subcellular location">
    <subcellularLocation>
        <location evidence="4">Cell membrane</location>
        <topology evidence="4">Lipid-anchor</topology>
    </subcellularLocation>
</comment>
<dbReference type="NCBIfam" id="TIGR00413">
    <property type="entry name" value="rlpA"/>
    <property type="match status" value="1"/>
</dbReference>
<evidence type="ECO:0000256" key="1">
    <source>
        <dbReference type="ARBA" id="ARBA00022729"/>
    </source>
</evidence>
<evidence type="ECO:0000313" key="8">
    <source>
        <dbReference type="Proteomes" id="UP000613582"/>
    </source>
</evidence>
<dbReference type="PANTHER" id="PTHR34183:SF1">
    <property type="entry name" value="ENDOLYTIC PEPTIDOGLYCAN TRANSGLYCOSYLASE RLPA"/>
    <property type="match status" value="1"/>
</dbReference>
<comment type="caution">
    <text evidence="7">The sequence shown here is derived from an EMBL/GenBank/DDBJ whole genome shotgun (WGS) entry which is preliminary data.</text>
</comment>
<dbReference type="PROSITE" id="PS51257">
    <property type="entry name" value="PROKAR_LIPOPROTEIN"/>
    <property type="match status" value="1"/>
</dbReference>
<keyword evidence="4" id="KW-1003">Cell membrane</keyword>
<keyword evidence="4" id="KW-0472">Membrane</keyword>
<dbReference type="SUPFAM" id="SSF50685">
    <property type="entry name" value="Barwin-like endoglucanases"/>
    <property type="match status" value="1"/>
</dbReference>
<dbReference type="GO" id="GO:0005886">
    <property type="term" value="C:plasma membrane"/>
    <property type="evidence" value="ECO:0007669"/>
    <property type="project" value="UniProtKB-SubCell"/>
</dbReference>
<evidence type="ECO:0000256" key="2">
    <source>
        <dbReference type="ARBA" id="ARBA00023239"/>
    </source>
</evidence>
<dbReference type="GO" id="GO:0071555">
    <property type="term" value="P:cell wall organization"/>
    <property type="evidence" value="ECO:0007669"/>
    <property type="project" value="UniProtKB-KW"/>
</dbReference>
<reference evidence="7" key="2">
    <citation type="submission" date="2020-09" db="EMBL/GenBank/DDBJ databases">
        <authorList>
            <person name="Sun Q."/>
            <person name="Zhou Y."/>
        </authorList>
    </citation>
    <scope>NUCLEOTIDE SEQUENCE</scope>
    <source>
        <strain evidence="7">CGMCC 1.12921</strain>
    </source>
</reference>
<dbReference type="InterPro" id="IPR009009">
    <property type="entry name" value="RlpA-like_DPBB"/>
</dbReference>
<accession>A0A8J2Y5Z4</accession>
<evidence type="ECO:0000313" key="7">
    <source>
        <dbReference type="EMBL" id="GGD03415.1"/>
    </source>
</evidence>
<dbReference type="Gene3D" id="3.30.70.1070">
    <property type="entry name" value="Sporulation related repeat"/>
    <property type="match status" value="1"/>
</dbReference>
<dbReference type="HAMAP" id="MF_02071">
    <property type="entry name" value="RlpA"/>
    <property type="match status" value="1"/>
</dbReference>
<keyword evidence="4" id="KW-0449">Lipoprotein</keyword>
<dbReference type="CDD" id="cd22268">
    <property type="entry name" value="DPBB_RlpA-like"/>
    <property type="match status" value="1"/>
</dbReference>
<comment type="similarity">
    <text evidence="4 5">Belongs to the RlpA family.</text>
</comment>
<keyword evidence="2 4" id="KW-0456">Lyase</keyword>
<dbReference type="Proteomes" id="UP000613582">
    <property type="component" value="Unassembled WGS sequence"/>
</dbReference>
<organism evidence="7 8">
    <name type="scientific">Aquisalinus flavus</name>
    <dbReference type="NCBI Taxonomy" id="1526572"/>
    <lineage>
        <taxon>Bacteria</taxon>
        <taxon>Pseudomonadati</taxon>
        <taxon>Pseudomonadota</taxon>
        <taxon>Alphaproteobacteria</taxon>
        <taxon>Parvularculales</taxon>
        <taxon>Parvularculaceae</taxon>
        <taxon>Aquisalinus</taxon>
    </lineage>
</organism>
<dbReference type="Gene3D" id="2.40.40.10">
    <property type="entry name" value="RlpA-like domain"/>
    <property type="match status" value="1"/>
</dbReference>
<reference evidence="7" key="1">
    <citation type="journal article" date="2014" name="Int. J. Syst. Evol. Microbiol.">
        <title>Complete genome sequence of Corynebacterium casei LMG S-19264T (=DSM 44701T), isolated from a smear-ripened cheese.</title>
        <authorList>
            <consortium name="US DOE Joint Genome Institute (JGI-PGF)"/>
            <person name="Walter F."/>
            <person name="Albersmeier A."/>
            <person name="Kalinowski J."/>
            <person name="Ruckert C."/>
        </authorList>
    </citation>
    <scope>NUCLEOTIDE SEQUENCE</scope>
    <source>
        <strain evidence="7">CGMCC 1.12921</strain>
    </source>
</reference>
<dbReference type="SUPFAM" id="SSF110997">
    <property type="entry name" value="Sporulation related repeat"/>
    <property type="match status" value="1"/>
</dbReference>
<dbReference type="GO" id="GO:0009279">
    <property type="term" value="C:cell outer membrane"/>
    <property type="evidence" value="ECO:0007669"/>
    <property type="project" value="TreeGrafter"/>
</dbReference>
<dbReference type="InterPro" id="IPR034718">
    <property type="entry name" value="RlpA"/>
</dbReference>
<keyword evidence="1" id="KW-0732">Signal</keyword>
<dbReference type="EC" id="4.2.2.-" evidence="4"/>
<proteinExistence type="inferred from homology"/>
<keyword evidence="8" id="KW-1185">Reference proteome</keyword>
<evidence type="ECO:0000256" key="3">
    <source>
        <dbReference type="ARBA" id="ARBA00023316"/>
    </source>
</evidence>
<keyword evidence="4" id="KW-0564">Palmitate</keyword>
<dbReference type="InterPro" id="IPR012997">
    <property type="entry name" value="RplA"/>
</dbReference>
<dbReference type="Pfam" id="PF03330">
    <property type="entry name" value="DPBB_1"/>
    <property type="match status" value="1"/>
</dbReference>
<evidence type="ECO:0000259" key="6">
    <source>
        <dbReference type="PROSITE" id="PS51724"/>
    </source>
</evidence>
<dbReference type="GO" id="GO:0042834">
    <property type="term" value="F:peptidoglycan binding"/>
    <property type="evidence" value="ECO:0007669"/>
    <property type="project" value="InterPro"/>
</dbReference>
<dbReference type="Pfam" id="PF05036">
    <property type="entry name" value="SPOR"/>
    <property type="match status" value="1"/>
</dbReference>
<dbReference type="PANTHER" id="PTHR34183">
    <property type="entry name" value="ENDOLYTIC PEPTIDOGLYCAN TRANSGLYCOSYLASE RLPA"/>
    <property type="match status" value="1"/>
</dbReference>
<dbReference type="GO" id="GO:0008932">
    <property type="term" value="F:lytic endotransglycosylase activity"/>
    <property type="evidence" value="ECO:0007669"/>
    <property type="project" value="UniProtKB-UniRule"/>
</dbReference>
<keyword evidence="3 4" id="KW-0961">Cell wall biogenesis/degradation</keyword>
<dbReference type="PROSITE" id="PS51724">
    <property type="entry name" value="SPOR"/>
    <property type="match status" value="1"/>
</dbReference>
<evidence type="ECO:0000256" key="5">
    <source>
        <dbReference type="RuleBase" id="RU003495"/>
    </source>
</evidence>
<comment type="function">
    <text evidence="4">Lytic transglycosylase with a strong preference for naked glycan strands that lack stem peptides.</text>
</comment>
<evidence type="ECO:0000256" key="4">
    <source>
        <dbReference type="HAMAP-Rule" id="MF_02071"/>
    </source>
</evidence>
<dbReference type="AlphaFoldDB" id="A0A8J2Y5Z4"/>
<dbReference type="InterPro" id="IPR007730">
    <property type="entry name" value="SPOR-like_dom"/>
</dbReference>
<protein>
    <recommendedName>
        <fullName evidence="4">Endolytic peptidoglycan transglycosylase RlpA</fullName>
        <ecNumber evidence="4">4.2.2.-</ecNumber>
    </recommendedName>
</protein>
<dbReference type="EMBL" id="BMGH01000001">
    <property type="protein sequence ID" value="GGD03415.1"/>
    <property type="molecule type" value="Genomic_DNA"/>
</dbReference>